<evidence type="ECO:0000256" key="1">
    <source>
        <dbReference type="SAM" id="SignalP"/>
    </source>
</evidence>
<gene>
    <name evidence="2" type="ORF">SAMN02745784_01765</name>
</gene>
<keyword evidence="1" id="KW-0732">Signal</keyword>
<dbReference type="SUPFAM" id="SSF89260">
    <property type="entry name" value="Collagen-binding domain"/>
    <property type="match status" value="1"/>
</dbReference>
<dbReference type="GeneID" id="90994262"/>
<dbReference type="STRING" id="1123404.SAMN02745784_01765"/>
<accession>A0A1M4W788</accession>
<evidence type="ECO:0000313" key="3">
    <source>
        <dbReference type="Proteomes" id="UP000184114"/>
    </source>
</evidence>
<dbReference type="EMBL" id="FQTY01000006">
    <property type="protein sequence ID" value="SHE77010.1"/>
    <property type="molecule type" value="Genomic_DNA"/>
</dbReference>
<evidence type="ECO:0008006" key="4">
    <source>
        <dbReference type="Google" id="ProtNLM"/>
    </source>
</evidence>
<organism evidence="2 3">
    <name type="scientific">Tissierella praeacuta DSM 18095</name>
    <dbReference type="NCBI Taxonomy" id="1123404"/>
    <lineage>
        <taxon>Bacteria</taxon>
        <taxon>Bacillati</taxon>
        <taxon>Bacillota</taxon>
        <taxon>Tissierellia</taxon>
        <taxon>Tissierellales</taxon>
        <taxon>Tissierellaceae</taxon>
        <taxon>Tissierella</taxon>
    </lineage>
</organism>
<proteinExistence type="predicted"/>
<dbReference type="Proteomes" id="UP000184114">
    <property type="component" value="Unassembled WGS sequence"/>
</dbReference>
<dbReference type="RefSeq" id="WP_072975523.1">
    <property type="nucleotide sequence ID" value="NZ_FQTY01000006.1"/>
</dbReference>
<dbReference type="AlphaFoldDB" id="A0A1M4W788"/>
<name>A0A1M4W788_9FIRM</name>
<feature type="chain" id="PRO_5012657448" description="Pre-peptidase C-terminal domain-containing protein" evidence="1">
    <location>
        <begin position="24"/>
        <end position="165"/>
    </location>
</feature>
<sequence>MRKKSMVLLVAMILVVTSTTVFAEGGNVAGKTNKNISVMSGMYEVEPNDTPAQAKQNNELKANTQWRRGKLERGYDSVDYYYYSHRNYGNIDVTLFNISTRGKVKIEIYRQNSNGTMTYVAEGNSNGIQQVVTARNAPEGDYFVKLSLLSSSWDQVSYDIMIDAR</sequence>
<keyword evidence="3" id="KW-1185">Reference proteome</keyword>
<reference evidence="3" key="1">
    <citation type="submission" date="2016-11" db="EMBL/GenBank/DDBJ databases">
        <authorList>
            <person name="Varghese N."/>
            <person name="Submissions S."/>
        </authorList>
    </citation>
    <scope>NUCLEOTIDE SEQUENCE [LARGE SCALE GENOMIC DNA]</scope>
    <source>
        <strain evidence="3">DSM 18095</strain>
    </source>
</reference>
<protein>
    <recommendedName>
        <fullName evidence="4">Pre-peptidase C-terminal domain-containing protein</fullName>
    </recommendedName>
</protein>
<dbReference type="Gene3D" id="2.60.120.380">
    <property type="match status" value="1"/>
</dbReference>
<feature type="signal peptide" evidence="1">
    <location>
        <begin position="1"/>
        <end position="23"/>
    </location>
</feature>
<evidence type="ECO:0000313" key="2">
    <source>
        <dbReference type="EMBL" id="SHE77010.1"/>
    </source>
</evidence>